<dbReference type="Pfam" id="PF18894">
    <property type="entry name" value="PhageMetallopep"/>
    <property type="match status" value="1"/>
</dbReference>
<proteinExistence type="predicted"/>
<gene>
    <name evidence="2" type="ORF">CU100_09640</name>
</gene>
<dbReference type="Proteomes" id="UP000241158">
    <property type="component" value="Unassembled WGS sequence"/>
</dbReference>
<dbReference type="EMBL" id="PGGN01000002">
    <property type="protein sequence ID" value="PSH58756.1"/>
    <property type="molecule type" value="Genomic_DNA"/>
</dbReference>
<evidence type="ECO:0000313" key="2">
    <source>
        <dbReference type="EMBL" id="PSH58756.1"/>
    </source>
</evidence>
<sequence>MPPESITSIDAKICFAPAPELVEWAMATFIEDDGELHNPDHFHLQSASIGMLWTNVSNSRKGRRIVGQCEEGQPSGMMGKWGKARAEEQIVGWFGHVPNFILTFEAEYAMSCSDAEFCALVEHELYHAAQETDPFGAPKFHKSTGLPAFTLREHDIEEFIGVVRRYGADASHVRALVDAGNAGPEIANVRIAHACGTCQLHAA</sequence>
<name>A0A2P7AX16_9HYPH</name>
<accession>A0A2P7AX16</accession>
<keyword evidence="3" id="KW-1185">Reference proteome</keyword>
<reference evidence="3" key="1">
    <citation type="submission" date="2017-11" db="EMBL/GenBank/DDBJ databases">
        <authorList>
            <person name="Kuznetsova I."/>
            <person name="Sazanova A."/>
            <person name="Chirak E."/>
            <person name="Safronova V."/>
            <person name="Willems A."/>
        </authorList>
    </citation>
    <scope>NUCLEOTIDE SEQUENCE [LARGE SCALE GENOMIC DNA]</scope>
    <source>
        <strain evidence="3">PEPV15</strain>
    </source>
</reference>
<protein>
    <recommendedName>
        <fullName evidence="1">Putative phage metallopeptidase domain-containing protein</fullName>
    </recommendedName>
</protein>
<dbReference type="OrthoDB" id="6933687at2"/>
<feature type="domain" description="Putative phage metallopeptidase" evidence="1">
    <location>
        <begin position="23"/>
        <end position="179"/>
    </location>
</feature>
<evidence type="ECO:0000313" key="3">
    <source>
        <dbReference type="Proteomes" id="UP000241158"/>
    </source>
</evidence>
<dbReference type="AlphaFoldDB" id="A0A2P7AX16"/>
<comment type="caution">
    <text evidence="2">The sequence shown here is derived from an EMBL/GenBank/DDBJ whole genome shotgun (WGS) entry which is preliminary data.</text>
</comment>
<dbReference type="InterPro" id="IPR043998">
    <property type="entry name" value="Put_Metallopep"/>
</dbReference>
<evidence type="ECO:0000259" key="1">
    <source>
        <dbReference type="Pfam" id="PF18894"/>
    </source>
</evidence>
<organism evidence="2 3">
    <name type="scientific">Phyllobacterium endophyticum</name>
    <dbReference type="NCBI Taxonomy" id="1149773"/>
    <lineage>
        <taxon>Bacteria</taxon>
        <taxon>Pseudomonadati</taxon>
        <taxon>Pseudomonadota</taxon>
        <taxon>Alphaproteobacteria</taxon>
        <taxon>Hyphomicrobiales</taxon>
        <taxon>Phyllobacteriaceae</taxon>
        <taxon>Phyllobacterium</taxon>
    </lineage>
</organism>